<evidence type="ECO:0000313" key="4">
    <source>
        <dbReference type="Proteomes" id="UP000789572"/>
    </source>
</evidence>
<proteinExistence type="predicted"/>
<accession>A0A9N9GTC8</accession>
<comment type="caution">
    <text evidence="3">The sequence shown here is derived from an EMBL/GenBank/DDBJ whole genome shotgun (WGS) entry which is preliminary data.</text>
</comment>
<evidence type="ECO:0000256" key="1">
    <source>
        <dbReference type="SAM" id="Coils"/>
    </source>
</evidence>
<keyword evidence="1" id="KW-0175">Coiled coil</keyword>
<dbReference type="AlphaFoldDB" id="A0A9N9GTC8"/>
<evidence type="ECO:0000256" key="2">
    <source>
        <dbReference type="SAM" id="MobiDB-lite"/>
    </source>
</evidence>
<dbReference type="Proteomes" id="UP000789572">
    <property type="component" value="Unassembled WGS sequence"/>
</dbReference>
<sequence>MTDEKNPILNPQAEGSNAASGSKNKGKERASETEGNFVSIEKEMERHNLVDLSLNTFSEKQNQLAHELENSKQVLIRVKELMTDKEREAQVKITELDGIIKEQNKQLSTAQQEANNLKEKFEKRNQE</sequence>
<feature type="region of interest" description="Disordered" evidence="2">
    <location>
        <begin position="1"/>
        <end position="36"/>
    </location>
</feature>
<organism evidence="3 4">
    <name type="scientific">Paraglomus occultum</name>
    <dbReference type="NCBI Taxonomy" id="144539"/>
    <lineage>
        <taxon>Eukaryota</taxon>
        <taxon>Fungi</taxon>
        <taxon>Fungi incertae sedis</taxon>
        <taxon>Mucoromycota</taxon>
        <taxon>Glomeromycotina</taxon>
        <taxon>Glomeromycetes</taxon>
        <taxon>Paraglomerales</taxon>
        <taxon>Paraglomeraceae</taxon>
        <taxon>Paraglomus</taxon>
    </lineage>
</organism>
<dbReference type="EMBL" id="CAJVPJ010002547">
    <property type="protein sequence ID" value="CAG8624044.1"/>
    <property type="molecule type" value="Genomic_DNA"/>
</dbReference>
<reference evidence="3" key="1">
    <citation type="submission" date="2021-06" db="EMBL/GenBank/DDBJ databases">
        <authorList>
            <person name="Kallberg Y."/>
            <person name="Tangrot J."/>
            <person name="Rosling A."/>
        </authorList>
    </citation>
    <scope>NUCLEOTIDE SEQUENCE</scope>
    <source>
        <strain evidence="3">IA702</strain>
    </source>
</reference>
<gene>
    <name evidence="3" type="ORF">POCULU_LOCUS8564</name>
</gene>
<keyword evidence="4" id="KW-1185">Reference proteome</keyword>
<protein>
    <submittedName>
        <fullName evidence="3">9197_t:CDS:1</fullName>
    </submittedName>
</protein>
<evidence type="ECO:0000313" key="3">
    <source>
        <dbReference type="EMBL" id="CAG8624044.1"/>
    </source>
</evidence>
<name>A0A9N9GTC8_9GLOM</name>
<feature type="compositionally biased region" description="Polar residues" evidence="2">
    <location>
        <begin position="13"/>
        <end position="23"/>
    </location>
</feature>
<feature type="coiled-coil region" evidence="1">
    <location>
        <begin position="93"/>
        <end position="127"/>
    </location>
</feature>